<dbReference type="InterPro" id="IPR036366">
    <property type="entry name" value="PGBDSf"/>
</dbReference>
<dbReference type="InterPro" id="IPR036365">
    <property type="entry name" value="PGBD-like_sf"/>
</dbReference>
<comment type="catalytic activity">
    <reaction evidence="1">
        <text>Hydrolyzes the link between N-acetylmuramoyl residues and L-amino acid residues in certain cell-wall glycopeptides.</text>
        <dbReference type="EC" id="3.5.1.28"/>
    </reaction>
</comment>
<evidence type="ECO:0000313" key="8">
    <source>
        <dbReference type="EMBL" id="GAA5086783.1"/>
    </source>
</evidence>
<dbReference type="Proteomes" id="UP001500227">
    <property type="component" value="Unassembled WGS sequence"/>
</dbReference>
<evidence type="ECO:0000256" key="1">
    <source>
        <dbReference type="ARBA" id="ARBA00001561"/>
    </source>
</evidence>
<organism evidence="8 9">
    <name type="scientific">Paenalcaligenes hermetiae</name>
    <dbReference type="NCBI Taxonomy" id="1157987"/>
    <lineage>
        <taxon>Bacteria</taxon>
        <taxon>Pseudomonadati</taxon>
        <taxon>Pseudomonadota</taxon>
        <taxon>Betaproteobacteria</taxon>
        <taxon>Burkholderiales</taxon>
        <taxon>Alcaligenaceae</taxon>
        <taxon>Paenalcaligenes</taxon>
    </lineage>
</organism>
<protein>
    <recommendedName>
        <fullName evidence="3">N-acetylmuramoyl-L-alanine amidase</fullName>
        <ecNumber evidence="3">3.5.1.28</ecNumber>
    </recommendedName>
</protein>
<dbReference type="RefSeq" id="WP_300647962.1">
    <property type="nucleotide sequence ID" value="NZ_BAABKD010000002.1"/>
</dbReference>
<dbReference type="Gene3D" id="1.10.101.10">
    <property type="entry name" value="PGBD-like superfamily/PGBD"/>
    <property type="match status" value="1"/>
</dbReference>
<dbReference type="EMBL" id="BAABKD010000002">
    <property type="protein sequence ID" value="GAA5086783.1"/>
    <property type="molecule type" value="Genomic_DNA"/>
</dbReference>
<dbReference type="CDD" id="cd06583">
    <property type="entry name" value="PGRP"/>
    <property type="match status" value="1"/>
</dbReference>
<comment type="caution">
    <text evidence="8">The sequence shown here is derived from an EMBL/GenBank/DDBJ whole genome shotgun (WGS) entry which is preliminary data.</text>
</comment>
<dbReference type="PROSITE" id="PS51257">
    <property type="entry name" value="PROKAR_LIPOPROTEIN"/>
    <property type="match status" value="1"/>
</dbReference>
<feature type="signal peptide" evidence="6">
    <location>
        <begin position="1"/>
        <end position="18"/>
    </location>
</feature>
<dbReference type="SUPFAM" id="SSF55846">
    <property type="entry name" value="N-acetylmuramoyl-L-alanine amidase-like"/>
    <property type="match status" value="1"/>
</dbReference>
<dbReference type="InterPro" id="IPR002502">
    <property type="entry name" value="Amidase_domain"/>
</dbReference>
<dbReference type="Gene3D" id="3.40.80.10">
    <property type="entry name" value="Peptidoglycan recognition protein-like"/>
    <property type="match status" value="1"/>
</dbReference>
<dbReference type="PANTHER" id="PTHR30417:SF1">
    <property type="entry name" value="N-ACETYLMURAMOYL-L-ALANINE AMIDASE AMID"/>
    <property type="match status" value="1"/>
</dbReference>
<dbReference type="PANTHER" id="PTHR30417">
    <property type="entry name" value="N-ACETYLMURAMOYL-L-ALANINE AMIDASE AMID"/>
    <property type="match status" value="1"/>
</dbReference>
<keyword evidence="5" id="KW-0961">Cell wall biogenesis/degradation</keyword>
<dbReference type="SUPFAM" id="SSF47090">
    <property type="entry name" value="PGBD-like"/>
    <property type="match status" value="1"/>
</dbReference>
<name>A0ABP9M099_9BURK</name>
<proteinExistence type="inferred from homology"/>
<keyword evidence="6" id="KW-0732">Signal</keyword>
<feature type="chain" id="PRO_5047162666" description="N-acetylmuramoyl-L-alanine amidase" evidence="6">
    <location>
        <begin position="19"/>
        <end position="263"/>
    </location>
</feature>
<keyword evidence="4" id="KW-0378">Hydrolase</keyword>
<gene>
    <name evidence="8" type="ORF">GCM10023337_06740</name>
</gene>
<dbReference type="Pfam" id="PF01471">
    <property type="entry name" value="PG_binding_1"/>
    <property type="match status" value="1"/>
</dbReference>
<dbReference type="InterPro" id="IPR002477">
    <property type="entry name" value="Peptidoglycan-bd-like"/>
</dbReference>
<sequence length="263" mass="29770">MRNYFRLALLAIPFILTACSTAPRIGGHPVITDIEAIGQNSRVRHLVLHYTSADTPTSLRVLSQKNVSSHYLITDETPPRLYRLVDESQRAWHAGVSQWYHYKDLNTSSIGIEIVNAGKQAEDQWTPYTAAQIELLITLAQDIIQRHGITPANIVGHSDIAPQRKIDPGPLFPWEQLAAHGIGRWYNAQQALQWQQYYLDNGLPSYLEIQQLLKKAGYAVPEHGQWDRASQNVLAAFQMHYRPSRYDGLPDAQTLGILKALRE</sequence>
<accession>A0ABP9M099</accession>
<dbReference type="InterPro" id="IPR051206">
    <property type="entry name" value="NAMLAA_amidase_2"/>
</dbReference>
<evidence type="ECO:0000259" key="7">
    <source>
        <dbReference type="SMART" id="SM00644"/>
    </source>
</evidence>
<evidence type="ECO:0000256" key="4">
    <source>
        <dbReference type="ARBA" id="ARBA00022801"/>
    </source>
</evidence>
<dbReference type="Pfam" id="PF01510">
    <property type="entry name" value="Amidase_2"/>
    <property type="match status" value="1"/>
</dbReference>
<evidence type="ECO:0000256" key="3">
    <source>
        <dbReference type="ARBA" id="ARBA00011901"/>
    </source>
</evidence>
<reference evidence="9" key="1">
    <citation type="journal article" date="2019" name="Int. J. Syst. Evol. Microbiol.">
        <title>The Global Catalogue of Microorganisms (GCM) 10K type strain sequencing project: providing services to taxonomists for standard genome sequencing and annotation.</title>
        <authorList>
            <consortium name="The Broad Institute Genomics Platform"/>
            <consortium name="The Broad Institute Genome Sequencing Center for Infectious Disease"/>
            <person name="Wu L."/>
            <person name="Ma J."/>
        </authorList>
    </citation>
    <scope>NUCLEOTIDE SEQUENCE [LARGE SCALE GENOMIC DNA]</scope>
    <source>
        <strain evidence="9">JCM 18423</strain>
    </source>
</reference>
<keyword evidence="9" id="KW-1185">Reference proteome</keyword>
<dbReference type="SMART" id="SM00644">
    <property type="entry name" value="Ami_2"/>
    <property type="match status" value="1"/>
</dbReference>
<evidence type="ECO:0000256" key="5">
    <source>
        <dbReference type="ARBA" id="ARBA00023316"/>
    </source>
</evidence>
<evidence type="ECO:0000256" key="6">
    <source>
        <dbReference type="SAM" id="SignalP"/>
    </source>
</evidence>
<dbReference type="InterPro" id="IPR036505">
    <property type="entry name" value="Amidase/PGRP_sf"/>
</dbReference>
<feature type="domain" description="N-acetylmuramoyl-L-alanine amidase" evidence="7">
    <location>
        <begin position="31"/>
        <end position="169"/>
    </location>
</feature>
<evidence type="ECO:0000313" key="9">
    <source>
        <dbReference type="Proteomes" id="UP001500227"/>
    </source>
</evidence>
<comment type="similarity">
    <text evidence="2">Belongs to the N-acetylmuramoyl-L-alanine amidase 2 family.</text>
</comment>
<evidence type="ECO:0000256" key="2">
    <source>
        <dbReference type="ARBA" id="ARBA00007553"/>
    </source>
</evidence>
<dbReference type="EC" id="3.5.1.28" evidence="3"/>